<feature type="compositionally biased region" description="Basic and acidic residues" evidence="6">
    <location>
        <begin position="34"/>
        <end position="43"/>
    </location>
</feature>
<dbReference type="GO" id="GO:0005524">
    <property type="term" value="F:ATP binding"/>
    <property type="evidence" value="ECO:0007669"/>
    <property type="project" value="UniProtKB-UniRule"/>
</dbReference>
<evidence type="ECO:0000256" key="3">
    <source>
        <dbReference type="ARBA" id="ARBA00022840"/>
    </source>
</evidence>
<feature type="region of interest" description="Disordered" evidence="6">
    <location>
        <begin position="1182"/>
        <end position="1204"/>
    </location>
</feature>
<dbReference type="Pfam" id="PF00225">
    <property type="entry name" value="Kinesin"/>
    <property type="match status" value="1"/>
</dbReference>
<dbReference type="PROSITE" id="PS50067">
    <property type="entry name" value="KINESIN_MOTOR_2"/>
    <property type="match status" value="1"/>
</dbReference>
<feature type="compositionally biased region" description="Low complexity" evidence="6">
    <location>
        <begin position="879"/>
        <end position="909"/>
    </location>
</feature>
<feature type="compositionally biased region" description="Polar residues" evidence="6">
    <location>
        <begin position="1709"/>
        <end position="1736"/>
    </location>
</feature>
<feature type="region of interest" description="Disordered" evidence="6">
    <location>
        <begin position="870"/>
        <end position="995"/>
    </location>
</feature>
<dbReference type="SMART" id="SM00129">
    <property type="entry name" value="KISc"/>
    <property type="match status" value="1"/>
</dbReference>
<dbReference type="GO" id="GO:0015630">
    <property type="term" value="C:microtubule cytoskeleton"/>
    <property type="evidence" value="ECO:0007669"/>
    <property type="project" value="UniProtKB-ARBA"/>
</dbReference>
<gene>
    <name evidence="8" type="ORF">MNOR_LOCUS17357</name>
</gene>
<organism evidence="8 9">
    <name type="scientific">Meganyctiphanes norvegica</name>
    <name type="common">Northern krill</name>
    <name type="synonym">Thysanopoda norvegica</name>
    <dbReference type="NCBI Taxonomy" id="48144"/>
    <lineage>
        <taxon>Eukaryota</taxon>
        <taxon>Metazoa</taxon>
        <taxon>Ecdysozoa</taxon>
        <taxon>Arthropoda</taxon>
        <taxon>Crustacea</taxon>
        <taxon>Multicrustacea</taxon>
        <taxon>Malacostraca</taxon>
        <taxon>Eumalacostraca</taxon>
        <taxon>Eucarida</taxon>
        <taxon>Euphausiacea</taxon>
        <taxon>Euphausiidae</taxon>
        <taxon>Meganyctiphanes</taxon>
    </lineage>
</organism>
<reference evidence="8 9" key="1">
    <citation type="submission" date="2024-05" db="EMBL/GenBank/DDBJ databases">
        <authorList>
            <person name="Wallberg A."/>
        </authorList>
    </citation>
    <scope>NUCLEOTIDE SEQUENCE [LARGE SCALE GENOMIC DNA]</scope>
</reference>
<feature type="compositionally biased region" description="Polar residues" evidence="6">
    <location>
        <begin position="770"/>
        <end position="781"/>
    </location>
</feature>
<feature type="region of interest" description="Disordered" evidence="6">
    <location>
        <begin position="1083"/>
        <end position="1109"/>
    </location>
</feature>
<evidence type="ECO:0000256" key="2">
    <source>
        <dbReference type="ARBA" id="ARBA00022741"/>
    </source>
</evidence>
<evidence type="ECO:0000259" key="7">
    <source>
        <dbReference type="PROSITE" id="PS50067"/>
    </source>
</evidence>
<evidence type="ECO:0000256" key="4">
    <source>
        <dbReference type="ARBA" id="ARBA00023212"/>
    </source>
</evidence>
<dbReference type="InterPro" id="IPR036961">
    <property type="entry name" value="Kinesin_motor_dom_sf"/>
</dbReference>
<evidence type="ECO:0000256" key="5">
    <source>
        <dbReference type="PROSITE-ProRule" id="PRU00283"/>
    </source>
</evidence>
<keyword evidence="2 5" id="KW-0547">Nucleotide-binding</keyword>
<evidence type="ECO:0000256" key="6">
    <source>
        <dbReference type="SAM" id="MobiDB-lite"/>
    </source>
</evidence>
<feature type="compositionally biased region" description="Acidic residues" evidence="6">
    <location>
        <begin position="914"/>
        <end position="924"/>
    </location>
</feature>
<keyword evidence="3 5" id="KW-0067">ATP-binding</keyword>
<keyword evidence="5" id="KW-0505">Motor protein</keyword>
<dbReference type="EMBL" id="CAXKWB010011893">
    <property type="protein sequence ID" value="CAL4102642.1"/>
    <property type="molecule type" value="Genomic_DNA"/>
</dbReference>
<feature type="domain" description="Kinesin motor" evidence="7">
    <location>
        <begin position="102"/>
        <end position="439"/>
    </location>
</feature>
<dbReference type="GO" id="GO:0003777">
    <property type="term" value="F:microtubule motor activity"/>
    <property type="evidence" value="ECO:0007669"/>
    <property type="project" value="InterPro"/>
</dbReference>
<feature type="compositionally biased region" description="Polar residues" evidence="6">
    <location>
        <begin position="1531"/>
        <end position="1540"/>
    </location>
</feature>
<feature type="region of interest" description="Disordered" evidence="6">
    <location>
        <begin position="443"/>
        <end position="511"/>
    </location>
</feature>
<feature type="compositionally biased region" description="Low complexity" evidence="6">
    <location>
        <begin position="457"/>
        <end position="480"/>
    </location>
</feature>
<keyword evidence="4" id="KW-0963">Cytoplasm</keyword>
<dbReference type="SUPFAM" id="SSF52540">
    <property type="entry name" value="P-loop containing nucleoside triphosphate hydrolases"/>
    <property type="match status" value="1"/>
</dbReference>
<feature type="compositionally biased region" description="Basic and acidic residues" evidence="6">
    <location>
        <begin position="757"/>
        <end position="769"/>
    </location>
</feature>
<feature type="region of interest" description="Disordered" evidence="6">
    <location>
        <begin position="530"/>
        <end position="591"/>
    </location>
</feature>
<feature type="non-terminal residue" evidence="8">
    <location>
        <position position="1854"/>
    </location>
</feature>
<accession>A0AAV2QVA6</accession>
<sequence length="1854" mass="204614">MAPITWQSLSKAINGYIWQRQAAGALSPSGGSSRAEERADTRERRRRRRRGSSGERDVRSPREDPRQMFPTDYRGALAKNPPQPPHALLKKIGTKDVQGQGKVRVVLRVSPNVSSSTDEVPVLKLDKRRRQVTLVDPQRQDIASESRVGVSAPKMFAYDNVFNNNEPLSDVVTGAVVDVLHAALTGTDGCVLSFGGSNLGKTGTMLGSQSSQPGQLGVIPSTISWLYKAIVEQKVKTAARFSVRVSAVAVDAAGTTLTDLLAEYNQDGEASPGALLSKTTGGYLSSVSELRAPSPETAAHYLDAALAARQAIQTMSQQSSSGAASATLLYTLQIYQYAVDKSGKGGVVGGRSRLHLIDLGDVSGRGGGLSLSALTSVLLAIFNGQKYLPHKENKLTTLLKEVLGSVTCHASMVVHISPLERHTQHTLATLQLASRVHRMRKKKIKGLGSSGSGGSSEGSRGHSSGGSTSNGSSSIDFSSSEQSCDTVIYIGGGEAGDTTDGEHPPMFKSHHINHNQWPITRLRSMEQLRPHSASPIPQYVRRAASASPTPTSRSVPNGRTNFKPKPPPRTVSNPSSPMGTSSPGGGFIRHQPGVSRVFNEETNKKPLLSSFKPQSTLGPLNPGDQRHINYNSYEEPNNLVPVQVNAPQRSRLPIPTQEYRQMVIQQQQQIQQQPQFKKMQQQQYFQQHIQHQQKQIQQQHAQQHIIHQQQLIQQQAQYQLKQQHIPQQQMTPQQHLQNQQLQKQYMQLQQQQQQEIMQKKQMSEQHEQKSQMPRPNLNKQQILLAKQMQKTRSSPKGVSGSVSDEQWIDGPRVHKSKVAEIQKMKTSKSETWIDGPGQPQPNPAGYGFMDNHKKSMIERWVAVQTAQVAHQMEQQHQPTATETPAISTNTTATTTTPTQQQFTHLTQFRTCDESTIDSDQDTLSEDPPSGPGRPDGSEVTRDQKPPSLIEELERKNLIPTSPDESQLPNSNVPMPESNSKTETITTTESQGSGDEVSAALCSADEAASVSGADEPSIDDICSQCEALAEECEELSSLLSCEEEECKRQAHQGLATVLEEPELEDEGALEIDLQPLIEVETEVGDDETGHEADGEASTAPRRGWVRRSLASSGTHHSTELYEVIVPDKRSVTMDYSVQVCEEDIVRAMATTPCHSDVTSINDPSDDHPLRVLSEENLTCASTFTDSYSQMGETGDEDDEDDDDSRPFSIFEVTEYGRICEDLSLAFKSDVTSRNLQELAKIHELYRTLARQSPRIPSDGPKLQASTLAEILANSRDSLLEEKQPMEDYSICSEPAQETNKVCNQCNKKRTLHHGDSILRLDSALRSKSQWLNRTLEDFHDDSASDKCIGTEDLEIPDDHCTCDVQSDLVPYMPSTFYNLAALRNPDGASDPEYDTPEGYILSNDMSQLDSIEKLNDRVPVNGVSFPEFIEDIEANVVLCNPTQYDYNKDGDLNVDQNQCVKSDGSESDCVSVISEDSEYMMQTSKLSKFLCVGVGRSKTKTPYKVSKQNVNKSLDNKVNKKNVTKVKDTKAKSQSKSTENLKSTDRNSKNLIKSPSRVVISTTNKPVCNTNRKAETTSGRLRWGISARVGSTTKPPVRSPYTCTVLYPSDILIPTEGYDSGHDSGAATQGSATPMESHEPWRGTPNQVTIPLQHQHQSSSTTGTATSIGTNPSLGESSGYESIPRDSECSSFSSSQDSEMDEEQRKEAQSRVQHQLPKPNQFQGNPQIGIPSKSNSQKVEIEEWAEEDVQRYEGRPRSADLLRMRASRQQVLALKEKQRSLKIDLAKAKANLNVPSDSWNYELHVADDPSLDFRSFVEALERETEILQKRVIATQSRIIIETSFLPKLRKETLIN</sequence>
<feature type="region of interest" description="Disordered" evidence="6">
    <location>
        <begin position="1615"/>
        <end position="1736"/>
    </location>
</feature>
<feature type="compositionally biased region" description="Low complexity" evidence="6">
    <location>
        <begin position="23"/>
        <end position="33"/>
    </location>
</feature>
<feature type="region of interest" description="Disordered" evidence="6">
    <location>
        <begin position="23"/>
        <end position="95"/>
    </location>
</feature>
<feature type="compositionally biased region" description="Polar residues" evidence="6">
    <location>
        <begin position="788"/>
        <end position="804"/>
    </location>
</feature>
<feature type="region of interest" description="Disordered" evidence="6">
    <location>
        <begin position="825"/>
        <end position="845"/>
    </location>
</feature>
<dbReference type="PANTHER" id="PTHR21608">
    <property type="entry name" value="KINESIN-LIKE PROTEIN CG14535"/>
    <property type="match status" value="1"/>
</dbReference>
<feature type="compositionally biased region" description="Polar residues" evidence="6">
    <location>
        <begin position="958"/>
        <end position="992"/>
    </location>
</feature>
<dbReference type="InterPro" id="IPR027417">
    <property type="entry name" value="P-loop_NTPase"/>
</dbReference>
<protein>
    <recommendedName>
        <fullName evidence="7">Kinesin motor domain-containing protein</fullName>
    </recommendedName>
</protein>
<dbReference type="Proteomes" id="UP001497623">
    <property type="component" value="Unassembled WGS sequence"/>
</dbReference>
<feature type="compositionally biased region" description="Basic and acidic residues" evidence="6">
    <location>
        <begin position="935"/>
        <end position="944"/>
    </location>
</feature>
<proteinExistence type="inferred from homology"/>
<dbReference type="InterPro" id="IPR027640">
    <property type="entry name" value="Kinesin-like_fam"/>
</dbReference>
<comment type="similarity">
    <text evidence="5">Belongs to the TRAFAC class myosin-kinesin ATPase superfamily. Kinesin family.</text>
</comment>
<evidence type="ECO:0000313" key="9">
    <source>
        <dbReference type="Proteomes" id="UP001497623"/>
    </source>
</evidence>
<feature type="region of interest" description="Disordered" evidence="6">
    <location>
        <begin position="1506"/>
        <end position="1554"/>
    </location>
</feature>
<feature type="compositionally biased region" description="Basic and acidic residues" evidence="6">
    <location>
        <begin position="52"/>
        <end position="66"/>
    </location>
</feature>
<feature type="compositionally biased region" description="Polar residues" evidence="6">
    <location>
        <begin position="1670"/>
        <end position="1679"/>
    </location>
</feature>
<dbReference type="PRINTS" id="PR00380">
    <property type="entry name" value="KINESINHEAVY"/>
</dbReference>
<keyword evidence="9" id="KW-1185">Reference proteome</keyword>
<evidence type="ECO:0000256" key="1">
    <source>
        <dbReference type="ARBA" id="ARBA00004245"/>
    </source>
</evidence>
<feature type="compositionally biased region" description="Acidic residues" evidence="6">
    <location>
        <begin position="1192"/>
        <end position="1202"/>
    </location>
</feature>
<feature type="compositionally biased region" description="Low complexity" evidence="6">
    <location>
        <begin position="541"/>
        <end position="554"/>
    </location>
</feature>
<feature type="binding site" evidence="5">
    <location>
        <begin position="195"/>
        <end position="202"/>
    </location>
    <ligand>
        <name>ATP</name>
        <dbReference type="ChEBI" id="CHEBI:30616"/>
    </ligand>
</feature>
<dbReference type="Gene3D" id="3.40.850.10">
    <property type="entry name" value="Kinesin motor domain"/>
    <property type="match status" value="1"/>
</dbReference>
<keyword evidence="4" id="KW-0206">Cytoskeleton</keyword>
<feature type="compositionally biased region" description="Polar residues" evidence="6">
    <location>
        <begin position="1643"/>
        <end position="1656"/>
    </location>
</feature>
<dbReference type="GO" id="GO:0008017">
    <property type="term" value="F:microtubule binding"/>
    <property type="evidence" value="ECO:0007669"/>
    <property type="project" value="InterPro"/>
</dbReference>
<feature type="compositionally biased region" description="Low complexity" evidence="6">
    <location>
        <begin position="1657"/>
        <end position="1669"/>
    </location>
</feature>
<comment type="caution">
    <text evidence="8">The sequence shown here is derived from an EMBL/GenBank/DDBJ whole genome shotgun (WGS) entry which is preliminary data.</text>
</comment>
<name>A0AAV2QVA6_MEGNR</name>
<evidence type="ECO:0000313" key="8">
    <source>
        <dbReference type="EMBL" id="CAL4102642.1"/>
    </source>
</evidence>
<dbReference type="InterPro" id="IPR001752">
    <property type="entry name" value="Kinesin_motor_dom"/>
</dbReference>
<comment type="subcellular location">
    <subcellularLocation>
        <location evidence="1">Cytoplasm</location>
        <location evidence="1">Cytoskeleton</location>
    </subcellularLocation>
</comment>
<dbReference type="PANTHER" id="PTHR21608:SF7">
    <property type="entry name" value="KINESIN-LIKE PROTEIN CG14535"/>
    <property type="match status" value="1"/>
</dbReference>
<feature type="region of interest" description="Disordered" evidence="6">
    <location>
        <begin position="752"/>
        <end position="806"/>
    </location>
</feature>
<dbReference type="GO" id="GO:0007018">
    <property type="term" value="P:microtubule-based movement"/>
    <property type="evidence" value="ECO:0007669"/>
    <property type="project" value="InterPro"/>
</dbReference>